<dbReference type="Proteomes" id="UP001194468">
    <property type="component" value="Unassembled WGS sequence"/>
</dbReference>
<dbReference type="EMBL" id="WHUW01000112">
    <property type="protein sequence ID" value="KAF8423747.1"/>
    <property type="molecule type" value="Genomic_DNA"/>
</dbReference>
<organism evidence="3 4">
    <name type="scientific">Boletus edulis BED1</name>
    <dbReference type="NCBI Taxonomy" id="1328754"/>
    <lineage>
        <taxon>Eukaryota</taxon>
        <taxon>Fungi</taxon>
        <taxon>Dikarya</taxon>
        <taxon>Basidiomycota</taxon>
        <taxon>Agaricomycotina</taxon>
        <taxon>Agaricomycetes</taxon>
        <taxon>Agaricomycetidae</taxon>
        <taxon>Boletales</taxon>
        <taxon>Boletineae</taxon>
        <taxon>Boletaceae</taxon>
        <taxon>Boletoideae</taxon>
        <taxon>Boletus</taxon>
    </lineage>
</organism>
<evidence type="ECO:0000313" key="4">
    <source>
        <dbReference type="Proteomes" id="UP001194468"/>
    </source>
</evidence>
<keyword evidence="4" id="KW-1185">Reference proteome</keyword>
<evidence type="ECO:0000256" key="1">
    <source>
        <dbReference type="SAM" id="MobiDB-lite"/>
    </source>
</evidence>
<feature type="region of interest" description="Disordered" evidence="1">
    <location>
        <begin position="1"/>
        <end position="125"/>
    </location>
</feature>
<reference evidence="3" key="1">
    <citation type="submission" date="2019-10" db="EMBL/GenBank/DDBJ databases">
        <authorList>
            <consortium name="DOE Joint Genome Institute"/>
            <person name="Kuo A."/>
            <person name="Miyauchi S."/>
            <person name="Kiss E."/>
            <person name="Drula E."/>
            <person name="Kohler A."/>
            <person name="Sanchez-Garcia M."/>
            <person name="Andreopoulos B."/>
            <person name="Barry K.W."/>
            <person name="Bonito G."/>
            <person name="Buee M."/>
            <person name="Carver A."/>
            <person name="Chen C."/>
            <person name="Cichocki N."/>
            <person name="Clum A."/>
            <person name="Culley D."/>
            <person name="Crous P.W."/>
            <person name="Fauchery L."/>
            <person name="Girlanda M."/>
            <person name="Hayes R."/>
            <person name="Keri Z."/>
            <person name="LaButti K."/>
            <person name="Lipzen A."/>
            <person name="Lombard V."/>
            <person name="Magnuson J."/>
            <person name="Maillard F."/>
            <person name="Morin E."/>
            <person name="Murat C."/>
            <person name="Nolan M."/>
            <person name="Ohm R."/>
            <person name="Pangilinan J."/>
            <person name="Pereira M."/>
            <person name="Perotto S."/>
            <person name="Peter M."/>
            <person name="Riley R."/>
            <person name="Sitrit Y."/>
            <person name="Stielow B."/>
            <person name="Szollosi G."/>
            <person name="Zifcakova L."/>
            <person name="Stursova M."/>
            <person name="Spatafora J.W."/>
            <person name="Tedersoo L."/>
            <person name="Vaario L.-M."/>
            <person name="Yamada A."/>
            <person name="Yan M."/>
            <person name="Wang P."/>
            <person name="Xu J."/>
            <person name="Bruns T."/>
            <person name="Baldrian P."/>
            <person name="Vilgalys R."/>
            <person name="Henrissat B."/>
            <person name="Grigoriev I.V."/>
            <person name="Hibbett D."/>
            <person name="Nagy L.G."/>
            <person name="Martin F.M."/>
        </authorList>
    </citation>
    <scope>NUCLEOTIDE SEQUENCE</scope>
    <source>
        <strain evidence="3">BED1</strain>
    </source>
</reference>
<proteinExistence type="predicted"/>
<evidence type="ECO:0000313" key="2">
    <source>
        <dbReference type="EMBL" id="KAF8423747.1"/>
    </source>
</evidence>
<accession>A0AAD4BNJ2</accession>
<protein>
    <submittedName>
        <fullName evidence="3">Uncharacterized protein</fullName>
    </submittedName>
</protein>
<name>A0AAD4BNJ2_BOLED</name>
<comment type="caution">
    <text evidence="3">The sequence shown here is derived from an EMBL/GenBank/DDBJ whole genome shotgun (WGS) entry which is preliminary data.</text>
</comment>
<dbReference type="AlphaFoldDB" id="A0AAD4BNJ2"/>
<feature type="compositionally biased region" description="Basic and acidic residues" evidence="1">
    <location>
        <begin position="56"/>
        <end position="70"/>
    </location>
</feature>
<evidence type="ECO:0000313" key="3">
    <source>
        <dbReference type="EMBL" id="KAF8435727.1"/>
    </source>
</evidence>
<reference evidence="3" key="2">
    <citation type="journal article" date="2020" name="Nat. Commun.">
        <title>Large-scale genome sequencing of mycorrhizal fungi provides insights into the early evolution of symbiotic traits.</title>
        <authorList>
            <person name="Miyauchi S."/>
            <person name="Kiss E."/>
            <person name="Kuo A."/>
            <person name="Drula E."/>
            <person name="Kohler A."/>
            <person name="Sanchez-Garcia M."/>
            <person name="Morin E."/>
            <person name="Andreopoulos B."/>
            <person name="Barry K.W."/>
            <person name="Bonito G."/>
            <person name="Buee M."/>
            <person name="Carver A."/>
            <person name="Chen C."/>
            <person name="Cichocki N."/>
            <person name="Clum A."/>
            <person name="Culley D."/>
            <person name="Crous P.W."/>
            <person name="Fauchery L."/>
            <person name="Girlanda M."/>
            <person name="Hayes R.D."/>
            <person name="Keri Z."/>
            <person name="LaButti K."/>
            <person name="Lipzen A."/>
            <person name="Lombard V."/>
            <person name="Magnuson J."/>
            <person name="Maillard F."/>
            <person name="Murat C."/>
            <person name="Nolan M."/>
            <person name="Ohm R.A."/>
            <person name="Pangilinan J."/>
            <person name="Pereira M.F."/>
            <person name="Perotto S."/>
            <person name="Peter M."/>
            <person name="Pfister S."/>
            <person name="Riley R."/>
            <person name="Sitrit Y."/>
            <person name="Stielow J.B."/>
            <person name="Szollosi G."/>
            <person name="Zifcakova L."/>
            <person name="Stursova M."/>
            <person name="Spatafora J.W."/>
            <person name="Tedersoo L."/>
            <person name="Vaario L.M."/>
            <person name="Yamada A."/>
            <person name="Yan M."/>
            <person name="Wang P."/>
            <person name="Xu J."/>
            <person name="Bruns T."/>
            <person name="Baldrian P."/>
            <person name="Vilgalys R."/>
            <person name="Dunand C."/>
            <person name="Henrissat B."/>
            <person name="Grigoriev I.V."/>
            <person name="Hibbett D."/>
            <person name="Nagy L.G."/>
            <person name="Martin F.M."/>
        </authorList>
    </citation>
    <scope>NUCLEOTIDE SEQUENCE</scope>
    <source>
        <strain evidence="3">BED1</strain>
    </source>
</reference>
<gene>
    <name evidence="2" type="ORF">L210DRAFT_3509678</name>
    <name evidence="3" type="ORF">L210DRAFT_3762545</name>
</gene>
<sequence>MSDTLSTQHPPALRVGGRRLSISARPKPHHASGTSAPAPTHPADNADYPRPAAQGEEAHPPPHNEEEAPKKEKKHGHGGHDKNRLKESMYRKVEVTMPSKDHLASKNSFGGVGRIGQPMGKVLAV</sequence>
<feature type="compositionally biased region" description="Basic and acidic residues" evidence="1">
    <location>
        <begin position="78"/>
        <end position="104"/>
    </location>
</feature>
<dbReference type="EMBL" id="WHUW01000024">
    <property type="protein sequence ID" value="KAF8435727.1"/>
    <property type="molecule type" value="Genomic_DNA"/>
</dbReference>